<keyword evidence="10" id="KW-0813">Transport</keyword>
<reference evidence="11 12" key="1">
    <citation type="submission" date="2024-10" db="EMBL/GenBank/DDBJ databases">
        <title>The Natural Products Discovery Center: Release of the First 8490 Sequenced Strains for Exploring Actinobacteria Biosynthetic Diversity.</title>
        <authorList>
            <person name="Kalkreuter E."/>
            <person name="Kautsar S.A."/>
            <person name="Yang D."/>
            <person name="Bader C.D."/>
            <person name="Teijaro C.N."/>
            <person name="Fluegel L."/>
            <person name="Davis C.M."/>
            <person name="Simpson J.R."/>
            <person name="Lauterbach L."/>
            <person name="Steele A.D."/>
            <person name="Gui C."/>
            <person name="Meng S."/>
            <person name="Li G."/>
            <person name="Viehrig K."/>
            <person name="Ye F."/>
            <person name="Su P."/>
            <person name="Kiefer A.F."/>
            <person name="Nichols A."/>
            <person name="Cepeda A.J."/>
            <person name="Yan W."/>
            <person name="Fan B."/>
            <person name="Jiang Y."/>
            <person name="Adhikari A."/>
            <person name="Zheng C.-J."/>
            <person name="Schuster L."/>
            <person name="Cowan T.M."/>
            <person name="Smanski M.J."/>
            <person name="Chevrette M.G."/>
            <person name="De Carvalho L.P.S."/>
            <person name="Shen B."/>
        </authorList>
    </citation>
    <scope>NUCLEOTIDE SEQUENCE [LARGE SCALE GENOMIC DNA]</scope>
    <source>
        <strain evidence="11 12">NPDC004045</strain>
    </source>
</reference>
<evidence type="ECO:0000256" key="1">
    <source>
        <dbReference type="ARBA" id="ARBA00004651"/>
    </source>
</evidence>
<keyword evidence="12" id="KW-1185">Reference proteome</keyword>
<dbReference type="Proteomes" id="UP001601444">
    <property type="component" value="Unassembled WGS sequence"/>
</dbReference>
<feature type="transmembrane region" description="Helical" evidence="10">
    <location>
        <begin position="107"/>
        <end position="131"/>
    </location>
</feature>
<dbReference type="InterPro" id="IPR003691">
    <property type="entry name" value="FluC"/>
</dbReference>
<keyword evidence="3 10" id="KW-0812">Transmembrane</keyword>
<dbReference type="PANTHER" id="PTHR28259">
    <property type="entry name" value="FLUORIDE EXPORT PROTEIN 1-RELATED"/>
    <property type="match status" value="1"/>
</dbReference>
<keyword evidence="10" id="KW-0915">Sodium</keyword>
<evidence type="ECO:0000313" key="12">
    <source>
        <dbReference type="Proteomes" id="UP001601444"/>
    </source>
</evidence>
<comment type="caution">
    <text evidence="11">The sequence shown here is derived from an EMBL/GenBank/DDBJ whole genome shotgun (WGS) entry which is preliminary data.</text>
</comment>
<dbReference type="Pfam" id="PF02537">
    <property type="entry name" value="CRCB"/>
    <property type="match status" value="1"/>
</dbReference>
<organism evidence="11 12">
    <name type="scientific">Nocardia thailandica</name>
    <dbReference type="NCBI Taxonomy" id="257275"/>
    <lineage>
        <taxon>Bacteria</taxon>
        <taxon>Bacillati</taxon>
        <taxon>Actinomycetota</taxon>
        <taxon>Actinomycetes</taxon>
        <taxon>Mycobacteriales</taxon>
        <taxon>Nocardiaceae</taxon>
        <taxon>Nocardia</taxon>
    </lineage>
</organism>
<keyword evidence="10" id="KW-0406">Ion transport</keyword>
<gene>
    <name evidence="10" type="primary">fluC</name>
    <name evidence="10" type="synonym">crcB</name>
    <name evidence="11" type="ORF">ACFYTF_20250</name>
</gene>
<comment type="similarity">
    <text evidence="7 10">Belongs to the fluoride channel Fluc/FEX (TC 1.A.43) family.</text>
</comment>
<keyword evidence="4 10" id="KW-1133">Transmembrane helix</keyword>
<dbReference type="PANTHER" id="PTHR28259:SF1">
    <property type="entry name" value="FLUORIDE EXPORT PROTEIN 1-RELATED"/>
    <property type="match status" value="1"/>
</dbReference>
<sequence>MTGPLHTRPAALAAVALGGLLGTFARYELGVLFPQTSGHFPLTTFAVNMIGAFALGLLLEALARSGPDTGHRRRLRLFAGTGVLGSFTTYSSLAVETDLLLDGGHPTLALGYAAGTLAVGLAATIAGIAAGTRVRLGNGQRA</sequence>
<evidence type="ECO:0000256" key="3">
    <source>
        <dbReference type="ARBA" id="ARBA00022692"/>
    </source>
</evidence>
<evidence type="ECO:0000256" key="4">
    <source>
        <dbReference type="ARBA" id="ARBA00022989"/>
    </source>
</evidence>
<evidence type="ECO:0000256" key="9">
    <source>
        <dbReference type="ARBA" id="ARBA00049940"/>
    </source>
</evidence>
<evidence type="ECO:0000256" key="2">
    <source>
        <dbReference type="ARBA" id="ARBA00022475"/>
    </source>
</evidence>
<keyword evidence="10" id="KW-0479">Metal-binding</keyword>
<feature type="transmembrane region" description="Helical" evidence="10">
    <location>
        <begin position="41"/>
        <end position="63"/>
    </location>
</feature>
<keyword evidence="5 10" id="KW-0472">Membrane</keyword>
<evidence type="ECO:0000256" key="10">
    <source>
        <dbReference type="HAMAP-Rule" id="MF_00454"/>
    </source>
</evidence>
<evidence type="ECO:0000256" key="8">
    <source>
        <dbReference type="ARBA" id="ARBA00035585"/>
    </source>
</evidence>
<dbReference type="RefSeq" id="WP_387701654.1">
    <property type="nucleotide sequence ID" value="NZ_JBIAMX010000012.1"/>
</dbReference>
<evidence type="ECO:0000256" key="5">
    <source>
        <dbReference type="ARBA" id="ARBA00023136"/>
    </source>
</evidence>
<evidence type="ECO:0000256" key="6">
    <source>
        <dbReference type="ARBA" id="ARBA00023303"/>
    </source>
</evidence>
<dbReference type="EMBL" id="JBIAMX010000012">
    <property type="protein sequence ID" value="MFF0545168.1"/>
    <property type="molecule type" value="Genomic_DNA"/>
</dbReference>
<accession>A0ABW6PS30</accession>
<proteinExistence type="inferred from homology"/>
<dbReference type="HAMAP" id="MF_00454">
    <property type="entry name" value="FluC"/>
    <property type="match status" value="1"/>
</dbReference>
<name>A0ABW6PS30_9NOCA</name>
<comment type="function">
    <text evidence="9 10">Fluoride-specific ion channel. Important for reducing fluoride concentration in the cell, thus reducing its toxicity.</text>
</comment>
<evidence type="ECO:0000256" key="7">
    <source>
        <dbReference type="ARBA" id="ARBA00035120"/>
    </source>
</evidence>
<comment type="subcellular location">
    <subcellularLocation>
        <location evidence="1 10">Cell membrane</location>
        <topology evidence="1 10">Multi-pass membrane protein</topology>
    </subcellularLocation>
</comment>
<feature type="binding site" evidence="10">
    <location>
        <position position="88"/>
    </location>
    <ligand>
        <name>Na(+)</name>
        <dbReference type="ChEBI" id="CHEBI:29101"/>
        <note>structural</note>
    </ligand>
</feature>
<comment type="catalytic activity">
    <reaction evidence="8">
        <text>fluoride(in) = fluoride(out)</text>
        <dbReference type="Rhea" id="RHEA:76159"/>
        <dbReference type="ChEBI" id="CHEBI:17051"/>
    </reaction>
    <physiologicalReaction direction="left-to-right" evidence="8">
        <dbReference type="Rhea" id="RHEA:76160"/>
    </physiologicalReaction>
</comment>
<feature type="binding site" evidence="10">
    <location>
        <position position="85"/>
    </location>
    <ligand>
        <name>Na(+)</name>
        <dbReference type="ChEBI" id="CHEBI:29101"/>
        <note>structural</note>
    </ligand>
</feature>
<keyword evidence="2 10" id="KW-1003">Cell membrane</keyword>
<keyword evidence="6 10" id="KW-0407">Ion channel</keyword>
<feature type="transmembrane region" description="Helical" evidence="10">
    <location>
        <begin position="75"/>
        <end position="95"/>
    </location>
</feature>
<evidence type="ECO:0000313" key="11">
    <source>
        <dbReference type="EMBL" id="MFF0545168.1"/>
    </source>
</evidence>
<protein>
    <recommendedName>
        <fullName evidence="10">Fluoride-specific ion channel FluC</fullName>
    </recommendedName>
</protein>
<comment type="activity regulation">
    <text evidence="10">Na(+) is not transported, but it plays an essential structural role and its presence is essential for fluoride channel function.</text>
</comment>